<proteinExistence type="predicted"/>
<accession>A0A165TGU7</accession>
<evidence type="ECO:0000313" key="2">
    <source>
        <dbReference type="EMBL" id="KZT26646.1"/>
    </source>
</evidence>
<organism evidence="2 3">
    <name type="scientific">Neolentinus lepideus HHB14362 ss-1</name>
    <dbReference type="NCBI Taxonomy" id="1314782"/>
    <lineage>
        <taxon>Eukaryota</taxon>
        <taxon>Fungi</taxon>
        <taxon>Dikarya</taxon>
        <taxon>Basidiomycota</taxon>
        <taxon>Agaricomycotina</taxon>
        <taxon>Agaricomycetes</taxon>
        <taxon>Gloeophyllales</taxon>
        <taxon>Gloeophyllaceae</taxon>
        <taxon>Neolentinus</taxon>
    </lineage>
</organism>
<reference evidence="2 3" key="1">
    <citation type="journal article" date="2016" name="Mol. Biol. Evol.">
        <title>Comparative Genomics of Early-Diverging Mushroom-Forming Fungi Provides Insights into the Origins of Lignocellulose Decay Capabilities.</title>
        <authorList>
            <person name="Nagy L.G."/>
            <person name="Riley R."/>
            <person name="Tritt A."/>
            <person name="Adam C."/>
            <person name="Daum C."/>
            <person name="Floudas D."/>
            <person name="Sun H."/>
            <person name="Yadav J.S."/>
            <person name="Pangilinan J."/>
            <person name="Larsson K.H."/>
            <person name="Matsuura K."/>
            <person name="Barry K."/>
            <person name="Labutti K."/>
            <person name="Kuo R."/>
            <person name="Ohm R.A."/>
            <person name="Bhattacharya S.S."/>
            <person name="Shirouzu T."/>
            <person name="Yoshinaga Y."/>
            <person name="Martin F.M."/>
            <person name="Grigoriev I.V."/>
            <person name="Hibbett D.S."/>
        </authorList>
    </citation>
    <scope>NUCLEOTIDE SEQUENCE [LARGE SCALE GENOMIC DNA]</scope>
    <source>
        <strain evidence="2 3">HHB14362 ss-1</strain>
    </source>
</reference>
<dbReference type="EMBL" id="KV425565">
    <property type="protein sequence ID" value="KZT26646.1"/>
    <property type="molecule type" value="Genomic_DNA"/>
</dbReference>
<keyword evidence="3" id="KW-1185">Reference proteome</keyword>
<dbReference type="AlphaFoldDB" id="A0A165TGU7"/>
<gene>
    <name evidence="2" type="ORF">NEOLEDRAFT_197589</name>
</gene>
<name>A0A165TGU7_9AGAM</name>
<dbReference type="InParanoid" id="A0A165TGU7"/>
<evidence type="ECO:0000313" key="3">
    <source>
        <dbReference type="Proteomes" id="UP000076761"/>
    </source>
</evidence>
<sequence>MSRISIPVLQQCTAAGPRDASHHSSTCPRSRSRPQGESTSTQVGPRRESTRALSAAHSEGVYMTPTSPSWVARDGLKPDVPRKQISSGRDSTQVSRRRGLNRARESTRRRSRVVVTALTSGPGSTYPCSRPCFSCTLPVVNVRLRLLYAYYVFLR</sequence>
<evidence type="ECO:0000256" key="1">
    <source>
        <dbReference type="SAM" id="MobiDB-lite"/>
    </source>
</evidence>
<dbReference type="Proteomes" id="UP000076761">
    <property type="component" value="Unassembled WGS sequence"/>
</dbReference>
<protein>
    <submittedName>
        <fullName evidence="2">Uncharacterized protein</fullName>
    </submittedName>
</protein>
<feature type="compositionally biased region" description="Polar residues" evidence="1">
    <location>
        <begin position="23"/>
        <end position="43"/>
    </location>
</feature>
<feature type="compositionally biased region" description="Polar residues" evidence="1">
    <location>
        <begin position="84"/>
        <end position="94"/>
    </location>
</feature>
<feature type="region of interest" description="Disordered" evidence="1">
    <location>
        <begin position="1"/>
        <end position="109"/>
    </location>
</feature>